<comment type="catalytic activity">
    <reaction evidence="3">
        <text>6-phospho-D-glucono-1,5-lactone + H2O = 6-phospho-D-gluconate + H(+)</text>
        <dbReference type="Rhea" id="RHEA:12556"/>
        <dbReference type="ChEBI" id="CHEBI:15377"/>
        <dbReference type="ChEBI" id="CHEBI:15378"/>
        <dbReference type="ChEBI" id="CHEBI:57955"/>
        <dbReference type="ChEBI" id="CHEBI:58759"/>
        <dbReference type="EC" id="3.1.1.31"/>
    </reaction>
</comment>
<comment type="caution">
    <text evidence="6">The sequence shown here is derived from an EMBL/GenBank/DDBJ whole genome shotgun (WGS) entry which is preliminary data.</text>
</comment>
<dbReference type="InterPro" id="IPR005900">
    <property type="entry name" value="6-phosphogluconolactonase_DevB"/>
</dbReference>
<organism evidence="6 7">
    <name type="scientific">Eleusine coracana subsp. coracana</name>
    <dbReference type="NCBI Taxonomy" id="191504"/>
    <lineage>
        <taxon>Eukaryota</taxon>
        <taxon>Viridiplantae</taxon>
        <taxon>Streptophyta</taxon>
        <taxon>Embryophyta</taxon>
        <taxon>Tracheophyta</taxon>
        <taxon>Spermatophyta</taxon>
        <taxon>Magnoliopsida</taxon>
        <taxon>Liliopsida</taxon>
        <taxon>Poales</taxon>
        <taxon>Poaceae</taxon>
        <taxon>PACMAD clade</taxon>
        <taxon>Chloridoideae</taxon>
        <taxon>Cynodonteae</taxon>
        <taxon>Eleusininae</taxon>
        <taxon>Eleusine</taxon>
    </lineage>
</organism>
<feature type="region of interest" description="Disordered" evidence="4">
    <location>
        <begin position="1"/>
        <end position="29"/>
    </location>
</feature>
<sequence>MQAHDPAVHADPCFPSPPVDARLRHQPPKPSPFPVHAAGVSMSICAVSSTASTAASTSLSSVNRRSSFLAFRVPAPLSRSLAWKLSSSSSSHSPLAPVSAMASSGGGSDTASMKKKLHIFDAEEDLAASLGEYMAELSAKFAAERGAFTVVLSGGSLVKALRKLTEPPYLEAVDWSKWHVFWVDERVVPKDHADSNYKLALDELLSKVPIPTEQVYAINDALSAEGASNDYEARLKQLVRDGVIEISPVTGFPKFDLMLMGMGPDGHVASLFPGKAVAVHKALSKQHDTSDLLPVEMVSLHDGELTWFTDKPAVSMLSSI</sequence>
<dbReference type="NCBIfam" id="TIGR01198">
    <property type="entry name" value="pgl"/>
    <property type="match status" value="1"/>
</dbReference>
<evidence type="ECO:0000259" key="5">
    <source>
        <dbReference type="Pfam" id="PF01182"/>
    </source>
</evidence>
<dbReference type="EC" id="3.1.1.31" evidence="3"/>
<reference evidence="6" key="1">
    <citation type="journal article" date="2018" name="DNA Res.">
        <title>Multiple hybrid de novo genome assembly of finger millet, an orphan allotetraploid crop.</title>
        <authorList>
            <person name="Hatakeyama M."/>
            <person name="Aluri S."/>
            <person name="Balachadran M.T."/>
            <person name="Sivarajan S.R."/>
            <person name="Patrignani A."/>
            <person name="Gruter S."/>
            <person name="Poveda L."/>
            <person name="Shimizu-Inatsugi R."/>
            <person name="Baeten J."/>
            <person name="Francoijs K.J."/>
            <person name="Nataraja K.N."/>
            <person name="Reddy Y.A.N."/>
            <person name="Phadnis S."/>
            <person name="Ravikumar R.L."/>
            <person name="Schlapbach R."/>
            <person name="Sreeman S.M."/>
            <person name="Shimizu K.K."/>
        </authorList>
    </citation>
    <scope>NUCLEOTIDE SEQUENCE</scope>
</reference>
<dbReference type="EMBL" id="BQKI01000010">
    <property type="protein sequence ID" value="GJN04191.1"/>
    <property type="molecule type" value="Genomic_DNA"/>
</dbReference>
<evidence type="ECO:0000256" key="3">
    <source>
        <dbReference type="RuleBase" id="RU365095"/>
    </source>
</evidence>
<dbReference type="GO" id="GO:0017057">
    <property type="term" value="F:6-phosphogluconolactonase activity"/>
    <property type="evidence" value="ECO:0007669"/>
    <property type="project" value="UniProtKB-EC"/>
</dbReference>
<dbReference type="InterPro" id="IPR039104">
    <property type="entry name" value="6PGL"/>
</dbReference>
<dbReference type="PANTHER" id="PTHR11054">
    <property type="entry name" value="6-PHOSPHOGLUCONOLACTONASE"/>
    <property type="match status" value="1"/>
</dbReference>
<protein>
    <recommendedName>
        <fullName evidence="3">Probable 6-phosphogluconolactonase</fullName>
        <ecNumber evidence="3">3.1.1.31</ecNumber>
    </recommendedName>
</protein>
<dbReference type="AlphaFoldDB" id="A0AAV5D1P6"/>
<reference evidence="6" key="2">
    <citation type="submission" date="2021-12" db="EMBL/GenBank/DDBJ databases">
        <title>Resequencing data analysis of finger millet.</title>
        <authorList>
            <person name="Hatakeyama M."/>
            <person name="Aluri S."/>
            <person name="Balachadran M.T."/>
            <person name="Sivarajan S.R."/>
            <person name="Poveda L."/>
            <person name="Shimizu-Inatsugi R."/>
            <person name="Schlapbach R."/>
            <person name="Sreeman S.M."/>
            <person name="Shimizu K.K."/>
        </authorList>
    </citation>
    <scope>NUCLEOTIDE SEQUENCE</scope>
</reference>
<gene>
    <name evidence="6" type="primary">ga21715</name>
    <name evidence="6" type="ORF">PR202_ga21715</name>
</gene>
<dbReference type="GO" id="GO:0006098">
    <property type="term" value="P:pentose-phosphate shunt"/>
    <property type="evidence" value="ECO:0007669"/>
    <property type="project" value="InterPro"/>
</dbReference>
<comment type="pathway">
    <text evidence="1">Carbohydrate degradation; pentose phosphate pathway.</text>
</comment>
<evidence type="ECO:0000256" key="1">
    <source>
        <dbReference type="ARBA" id="ARBA00004959"/>
    </source>
</evidence>
<dbReference type="GO" id="GO:0005975">
    <property type="term" value="P:carbohydrate metabolic process"/>
    <property type="evidence" value="ECO:0007669"/>
    <property type="project" value="InterPro"/>
</dbReference>
<accession>A0AAV5D1P6</accession>
<evidence type="ECO:0000313" key="6">
    <source>
        <dbReference type="EMBL" id="GJN04191.1"/>
    </source>
</evidence>
<dbReference type="Gene3D" id="3.40.50.1360">
    <property type="match status" value="1"/>
</dbReference>
<dbReference type="Proteomes" id="UP001054889">
    <property type="component" value="Unassembled WGS sequence"/>
</dbReference>
<proteinExistence type="inferred from homology"/>
<evidence type="ECO:0000313" key="7">
    <source>
        <dbReference type="Proteomes" id="UP001054889"/>
    </source>
</evidence>
<name>A0AAV5D1P6_ELECO</name>
<evidence type="ECO:0000256" key="2">
    <source>
        <dbReference type="ARBA" id="ARBA00010662"/>
    </source>
</evidence>
<dbReference type="InterPro" id="IPR006148">
    <property type="entry name" value="Glc/Gal-6P_isomerase"/>
</dbReference>
<feature type="domain" description="Glucosamine/galactosamine-6-phosphate isomerase" evidence="5">
    <location>
        <begin position="123"/>
        <end position="277"/>
    </location>
</feature>
<comment type="similarity">
    <text evidence="2 3">Belongs to the glucosamine/galactosamine-6-phosphate isomerase family. 6-phosphogluconolactonase subfamily.</text>
</comment>
<dbReference type="SUPFAM" id="SSF100950">
    <property type="entry name" value="NagB/RpiA/CoA transferase-like"/>
    <property type="match status" value="1"/>
</dbReference>
<evidence type="ECO:0000256" key="4">
    <source>
        <dbReference type="SAM" id="MobiDB-lite"/>
    </source>
</evidence>
<dbReference type="PANTHER" id="PTHR11054:SF3">
    <property type="entry name" value="6-PHOSPHOGLUCONOLACTONASE 3, CHLOROPLASTIC-RELATED"/>
    <property type="match status" value="1"/>
</dbReference>
<dbReference type="Pfam" id="PF01182">
    <property type="entry name" value="Glucosamine_iso"/>
    <property type="match status" value="1"/>
</dbReference>
<dbReference type="CDD" id="cd01400">
    <property type="entry name" value="6PGL"/>
    <property type="match status" value="1"/>
</dbReference>
<dbReference type="InterPro" id="IPR037171">
    <property type="entry name" value="NagB/RpiA_transferase-like"/>
</dbReference>
<keyword evidence="7" id="KW-1185">Reference proteome</keyword>